<gene>
    <name evidence="2" type="ORF">JOD17_003503</name>
</gene>
<dbReference type="RefSeq" id="WP_255343394.1">
    <property type="nucleotide sequence ID" value="NZ_JAFBEC010000012.1"/>
</dbReference>
<proteinExistence type="predicted"/>
<organism evidence="2 3">
    <name type="scientific">Geomicrobium sediminis</name>
    <dbReference type="NCBI Taxonomy" id="1347788"/>
    <lineage>
        <taxon>Bacteria</taxon>
        <taxon>Bacillati</taxon>
        <taxon>Bacillota</taxon>
        <taxon>Bacilli</taxon>
        <taxon>Bacillales</taxon>
        <taxon>Geomicrobium</taxon>
    </lineage>
</organism>
<accession>A0ABS2PGJ3</accession>
<comment type="caution">
    <text evidence="2">The sequence shown here is derived from an EMBL/GenBank/DDBJ whole genome shotgun (WGS) entry which is preliminary data.</text>
</comment>
<keyword evidence="3" id="KW-1185">Reference proteome</keyword>
<dbReference type="Proteomes" id="UP000741863">
    <property type="component" value="Unassembled WGS sequence"/>
</dbReference>
<reference evidence="2 3" key="1">
    <citation type="submission" date="2021-01" db="EMBL/GenBank/DDBJ databases">
        <title>Genomic Encyclopedia of Type Strains, Phase IV (KMG-IV): sequencing the most valuable type-strain genomes for metagenomic binning, comparative biology and taxonomic classification.</title>
        <authorList>
            <person name="Goeker M."/>
        </authorList>
    </citation>
    <scope>NUCLEOTIDE SEQUENCE [LARGE SCALE GENOMIC DNA]</scope>
    <source>
        <strain evidence="2 3">DSM 25540</strain>
    </source>
</reference>
<sequence length="40" mass="4537">MSQLTFKEKCIKTVKYQKGSASTHSIIGFILTLMVLLVFM</sequence>
<evidence type="ECO:0000313" key="2">
    <source>
        <dbReference type="EMBL" id="MBM7634397.1"/>
    </source>
</evidence>
<evidence type="ECO:0000313" key="3">
    <source>
        <dbReference type="Proteomes" id="UP000741863"/>
    </source>
</evidence>
<dbReference type="EMBL" id="JAFBEC010000012">
    <property type="protein sequence ID" value="MBM7634397.1"/>
    <property type="molecule type" value="Genomic_DNA"/>
</dbReference>
<evidence type="ECO:0000256" key="1">
    <source>
        <dbReference type="SAM" id="Phobius"/>
    </source>
</evidence>
<keyword evidence="1" id="KW-1133">Transmembrane helix</keyword>
<feature type="transmembrane region" description="Helical" evidence="1">
    <location>
        <begin position="21"/>
        <end position="39"/>
    </location>
</feature>
<protein>
    <submittedName>
        <fullName evidence="2">Uncharacterized protein</fullName>
    </submittedName>
</protein>
<name>A0ABS2PGJ3_9BACL</name>
<keyword evidence="1" id="KW-0472">Membrane</keyword>
<keyword evidence="1" id="KW-0812">Transmembrane</keyword>